<dbReference type="EMBL" id="PGOL01003494">
    <property type="protein sequence ID" value="PKI40749.1"/>
    <property type="molecule type" value="Genomic_DNA"/>
</dbReference>
<sequence length="121" mass="13236">MARASATAAQTGLLAASMVMPIIGHWRPLLRGGGRRWEPPPPSSLLFLLIRLHEVAEQPSAKKKRKGEGGWSHPPAPTATIPSDMFTGSTRGYRRPHLGSGGRRPNHHRRISPTLSRVNII</sequence>
<comment type="caution">
    <text evidence="2">The sequence shown here is derived from an EMBL/GenBank/DDBJ whole genome shotgun (WGS) entry which is preliminary data.</text>
</comment>
<dbReference type="AlphaFoldDB" id="A0A2I0I9T3"/>
<organism evidence="2 3">
    <name type="scientific">Punica granatum</name>
    <name type="common">Pomegranate</name>
    <dbReference type="NCBI Taxonomy" id="22663"/>
    <lineage>
        <taxon>Eukaryota</taxon>
        <taxon>Viridiplantae</taxon>
        <taxon>Streptophyta</taxon>
        <taxon>Embryophyta</taxon>
        <taxon>Tracheophyta</taxon>
        <taxon>Spermatophyta</taxon>
        <taxon>Magnoliopsida</taxon>
        <taxon>eudicotyledons</taxon>
        <taxon>Gunneridae</taxon>
        <taxon>Pentapetalae</taxon>
        <taxon>rosids</taxon>
        <taxon>malvids</taxon>
        <taxon>Myrtales</taxon>
        <taxon>Lythraceae</taxon>
        <taxon>Punica</taxon>
    </lineage>
</organism>
<accession>A0A2I0I9T3</accession>
<proteinExistence type="predicted"/>
<protein>
    <submittedName>
        <fullName evidence="2">Uncharacterized protein</fullName>
    </submittedName>
</protein>
<evidence type="ECO:0000313" key="3">
    <source>
        <dbReference type="Proteomes" id="UP000233551"/>
    </source>
</evidence>
<evidence type="ECO:0000256" key="1">
    <source>
        <dbReference type="SAM" id="MobiDB-lite"/>
    </source>
</evidence>
<name>A0A2I0I9T3_PUNGR</name>
<evidence type="ECO:0000313" key="2">
    <source>
        <dbReference type="EMBL" id="PKI40749.1"/>
    </source>
</evidence>
<dbReference type="Proteomes" id="UP000233551">
    <property type="component" value="Unassembled WGS sequence"/>
</dbReference>
<reference evidence="2 3" key="1">
    <citation type="submission" date="2017-11" db="EMBL/GenBank/DDBJ databases">
        <title>De-novo sequencing of pomegranate (Punica granatum L.) genome.</title>
        <authorList>
            <person name="Akparov Z."/>
            <person name="Amiraslanov A."/>
            <person name="Hajiyeva S."/>
            <person name="Abbasov M."/>
            <person name="Kaur K."/>
            <person name="Hamwieh A."/>
            <person name="Solovyev V."/>
            <person name="Salamov A."/>
            <person name="Braich B."/>
            <person name="Kosarev P."/>
            <person name="Mahmoud A."/>
            <person name="Hajiyev E."/>
            <person name="Babayeva S."/>
            <person name="Izzatullayeva V."/>
            <person name="Mammadov A."/>
            <person name="Mammadov A."/>
            <person name="Sharifova S."/>
            <person name="Ojaghi J."/>
            <person name="Eynullazada K."/>
            <person name="Bayramov B."/>
            <person name="Abdulazimova A."/>
            <person name="Shahmuradov I."/>
        </authorList>
    </citation>
    <scope>NUCLEOTIDE SEQUENCE [LARGE SCALE GENOMIC DNA]</scope>
    <source>
        <strain evidence="3">cv. AG2017</strain>
        <tissue evidence="2">Leaf</tissue>
    </source>
</reference>
<keyword evidence="3" id="KW-1185">Reference proteome</keyword>
<gene>
    <name evidence="2" type="ORF">CRG98_038860</name>
</gene>
<feature type="region of interest" description="Disordered" evidence="1">
    <location>
        <begin position="59"/>
        <end position="110"/>
    </location>
</feature>